<evidence type="ECO:0008006" key="2">
    <source>
        <dbReference type="Google" id="ProtNLM"/>
    </source>
</evidence>
<dbReference type="RefSeq" id="WP_395119625.1">
    <property type="nucleotide sequence ID" value="NZ_CP170721.1"/>
</dbReference>
<accession>A0AB74USF2</accession>
<reference evidence="1" key="1">
    <citation type="submission" date="2024-10" db="EMBL/GenBank/DDBJ databases">
        <authorList>
            <person name="Lesea H.P."/>
            <person name="Kuehl J.V."/>
            <person name="Chandonia J.-M."/>
        </authorList>
    </citation>
    <scope>NUCLEOTIDE SEQUENCE</scope>
    <source>
        <strain evidence="1">FW102-FHT14D07</strain>
    </source>
</reference>
<dbReference type="AlphaFoldDB" id="A0AB74USF2"/>
<name>A0AB74USF2_9GAMM</name>
<dbReference type="EMBL" id="CP170721">
    <property type="protein sequence ID" value="XIA19191.1"/>
    <property type="molecule type" value="Genomic_DNA"/>
</dbReference>
<gene>
    <name evidence="1" type="ORF">ACFYG5_03330</name>
</gene>
<organism evidence="1">
    <name type="scientific">Rhodanobacter sp. FW102-FHT14D07</name>
    <dbReference type="NCBI Taxonomy" id="3351462"/>
    <lineage>
        <taxon>Bacteria</taxon>
        <taxon>Pseudomonadati</taxon>
        <taxon>Pseudomonadota</taxon>
        <taxon>Gammaproteobacteria</taxon>
        <taxon>Lysobacterales</taxon>
        <taxon>Rhodanobacteraceae</taxon>
        <taxon>Rhodanobacter</taxon>
    </lineage>
</organism>
<evidence type="ECO:0000313" key="1">
    <source>
        <dbReference type="EMBL" id="XIA19191.1"/>
    </source>
</evidence>
<proteinExistence type="predicted"/>
<sequence>MTRATTGVTTALYRHFDAGGDLLYVGISLSPFHRLAKHKEQSAWFGQVARITIAWLPDRKSARAAEHAAIIAERPKFNNQHNPVRPLSKAFLKQLRTSPCVREMAAKEKALERLGQLLGLLPELPRPSARA</sequence>
<protein>
    <recommendedName>
        <fullName evidence="2">GIY-YIG domain-containing protein</fullName>
    </recommendedName>
</protein>